<dbReference type="AlphaFoldDB" id="A0A6C0BRK2"/>
<evidence type="ECO:0000313" key="2">
    <source>
        <dbReference type="EMBL" id="QHS93893.1"/>
    </source>
</evidence>
<accession>A0A6C0BRK2</accession>
<keyword evidence="1" id="KW-1133">Transmembrane helix</keyword>
<name>A0A6C0BRK2_9ZZZZ</name>
<protein>
    <submittedName>
        <fullName evidence="2">Uncharacterized protein</fullName>
    </submittedName>
</protein>
<evidence type="ECO:0000256" key="1">
    <source>
        <dbReference type="SAM" id="Phobius"/>
    </source>
</evidence>
<proteinExistence type="predicted"/>
<organism evidence="2">
    <name type="scientific">viral metagenome</name>
    <dbReference type="NCBI Taxonomy" id="1070528"/>
    <lineage>
        <taxon>unclassified sequences</taxon>
        <taxon>metagenomes</taxon>
        <taxon>organismal metagenomes</taxon>
    </lineage>
</organism>
<keyword evidence="1" id="KW-0812">Transmembrane</keyword>
<feature type="transmembrane region" description="Helical" evidence="1">
    <location>
        <begin position="333"/>
        <end position="353"/>
    </location>
</feature>
<dbReference type="EMBL" id="MN739211">
    <property type="protein sequence ID" value="QHS93893.1"/>
    <property type="molecule type" value="Genomic_DNA"/>
</dbReference>
<keyword evidence="1" id="KW-0472">Membrane</keyword>
<reference evidence="2" key="1">
    <citation type="journal article" date="2020" name="Nature">
        <title>Giant virus diversity and host interactions through global metagenomics.</title>
        <authorList>
            <person name="Schulz F."/>
            <person name="Roux S."/>
            <person name="Paez-Espino D."/>
            <person name="Jungbluth S."/>
            <person name="Walsh D.A."/>
            <person name="Denef V.J."/>
            <person name="McMahon K.D."/>
            <person name="Konstantinidis K.T."/>
            <person name="Eloe-Fadrosh E.A."/>
            <person name="Kyrpides N.C."/>
            <person name="Woyke T."/>
        </authorList>
    </citation>
    <scope>NUCLEOTIDE SEQUENCE</scope>
    <source>
        <strain evidence="2">GVMAG-M-3300018080-19</strain>
    </source>
</reference>
<sequence length="362" mass="40500">MTEEVTGVGAQTGGWETEWENHTYGTPCRWSGTYTDWQYSGSRCTPPNEDQCRESVGFSEAGLPSYIEGSAAFRDGWPNPGGGAKTLFCTYDLNRIDTIQQRDNWLQNFQADGDDAYLVMRAVCGEVDPGQDKTRIYTEPTCQLWYSSLSDIKKDDVGNYICNRNPQPNLEECRCLNRENDSTYQVIQGGQWGSDACWWEPCRNPDRYHVPSTLQEIEECPNACRSIIQVVNDIGGSVVIDNLTQDVKCDFNEQNTYMCISGDCRRTECEVGDDGCYTTSNCDGKCEARQGWYCDRNGLCQEAICSGDNCYTSLRECQDVCHQTSGGLDTTTVLILSVVGGIMALVGVVYIIYRIVIKKKQA</sequence>